<evidence type="ECO:0000259" key="10">
    <source>
        <dbReference type="Pfam" id="PF01272"/>
    </source>
</evidence>
<evidence type="ECO:0000256" key="4">
    <source>
        <dbReference type="ARBA" id="ARBA00023125"/>
    </source>
</evidence>
<evidence type="ECO:0000256" key="8">
    <source>
        <dbReference type="HAMAP-Rule" id="MF_00105"/>
    </source>
</evidence>
<dbReference type="Gene3D" id="1.10.287.180">
    <property type="entry name" value="Transcription elongation factor, GreA/GreB, N-terminal domain"/>
    <property type="match status" value="1"/>
</dbReference>
<dbReference type="InterPro" id="IPR022691">
    <property type="entry name" value="Tscrpt_elong_fac_GreA/B_N"/>
</dbReference>
<name>A0A317MTP2_9GAMM</name>
<keyword evidence="5 8" id="KW-0804">Transcription</keyword>
<organism evidence="12 13">
    <name type="scientific">Plasticicumulans acidivorans</name>
    <dbReference type="NCBI Taxonomy" id="886464"/>
    <lineage>
        <taxon>Bacteria</taxon>
        <taxon>Pseudomonadati</taxon>
        <taxon>Pseudomonadota</taxon>
        <taxon>Gammaproteobacteria</taxon>
        <taxon>Candidatus Competibacteraceae</taxon>
        <taxon>Plasticicumulans</taxon>
    </lineage>
</organism>
<evidence type="ECO:0000256" key="1">
    <source>
        <dbReference type="ARBA" id="ARBA00008213"/>
    </source>
</evidence>
<dbReference type="SUPFAM" id="SSF46557">
    <property type="entry name" value="GreA transcript cleavage protein, N-terminal domain"/>
    <property type="match status" value="1"/>
</dbReference>
<feature type="domain" description="Transcription elongation factor GreA/GreB N-terminal" evidence="11">
    <location>
        <begin position="5"/>
        <end position="75"/>
    </location>
</feature>
<dbReference type="InterPro" id="IPR018151">
    <property type="entry name" value="TF_GreA/GreB_CS"/>
</dbReference>
<dbReference type="GO" id="GO:0003677">
    <property type="term" value="F:DNA binding"/>
    <property type="evidence" value="ECO:0007669"/>
    <property type="project" value="UniProtKB-UniRule"/>
</dbReference>
<dbReference type="HAMAP" id="MF_00105">
    <property type="entry name" value="GreA_GreB"/>
    <property type="match status" value="1"/>
</dbReference>
<dbReference type="PANTHER" id="PTHR30437">
    <property type="entry name" value="TRANSCRIPTION ELONGATION FACTOR GREA"/>
    <property type="match status" value="1"/>
</dbReference>
<dbReference type="NCBIfam" id="NF001263">
    <property type="entry name" value="PRK00226.1-4"/>
    <property type="match status" value="1"/>
</dbReference>
<dbReference type="GO" id="GO:0032784">
    <property type="term" value="P:regulation of DNA-templated transcription elongation"/>
    <property type="evidence" value="ECO:0007669"/>
    <property type="project" value="UniProtKB-UniRule"/>
</dbReference>
<feature type="domain" description="Transcription elongation factor GreA/GreB C-terminal" evidence="10">
    <location>
        <begin position="84"/>
        <end position="157"/>
    </location>
</feature>
<dbReference type="InterPro" id="IPR001437">
    <property type="entry name" value="Tscrpt_elong_fac_GreA/B_C"/>
</dbReference>
<dbReference type="FunFam" id="3.10.50.30:FF:000001">
    <property type="entry name" value="Transcription elongation factor GreA"/>
    <property type="match status" value="1"/>
</dbReference>
<dbReference type="NCBIfam" id="TIGR01462">
    <property type="entry name" value="greA"/>
    <property type="match status" value="1"/>
</dbReference>
<evidence type="ECO:0000256" key="2">
    <source>
        <dbReference type="ARBA" id="ARBA00013729"/>
    </source>
</evidence>
<keyword evidence="12" id="KW-0251">Elongation factor</keyword>
<dbReference type="GO" id="GO:0070063">
    <property type="term" value="F:RNA polymerase binding"/>
    <property type="evidence" value="ECO:0007669"/>
    <property type="project" value="InterPro"/>
</dbReference>
<dbReference type="PROSITE" id="PS00830">
    <property type="entry name" value="GREAB_2"/>
    <property type="match status" value="1"/>
</dbReference>
<dbReference type="RefSeq" id="WP_110018958.1">
    <property type="nucleotide sequence ID" value="NZ_QGTJ01000007.1"/>
</dbReference>
<gene>
    <name evidence="8" type="primary">greA</name>
    <name evidence="12" type="ORF">C7443_10727</name>
</gene>
<dbReference type="InterPro" id="IPR006359">
    <property type="entry name" value="Tscrpt_elong_fac_GreA"/>
</dbReference>
<evidence type="ECO:0000256" key="7">
    <source>
        <dbReference type="ARBA" id="ARBA00030776"/>
    </source>
</evidence>
<dbReference type="GO" id="GO:0003746">
    <property type="term" value="F:translation elongation factor activity"/>
    <property type="evidence" value="ECO:0007669"/>
    <property type="project" value="UniProtKB-KW"/>
</dbReference>
<comment type="function">
    <text evidence="6 8 9">Necessary for efficient RNA polymerase transcription elongation past template-encoded arresting sites. The arresting sites in DNA have the property of trapping a certain fraction of elongating RNA polymerases that pass through, resulting in locked ternary complexes. Cleavage of the nascent transcript by cleavage factors such as GreA or GreB allows the resumption of elongation from the new 3'terminus. GreA releases sequences of 2 to 3 nucleotides.</text>
</comment>
<dbReference type="PIRSF" id="PIRSF006092">
    <property type="entry name" value="GreA_GreB"/>
    <property type="match status" value="1"/>
</dbReference>
<keyword evidence="13" id="KW-1185">Reference proteome</keyword>
<dbReference type="InterPro" id="IPR036953">
    <property type="entry name" value="GreA/GreB_C_sf"/>
</dbReference>
<evidence type="ECO:0000256" key="9">
    <source>
        <dbReference type="RuleBase" id="RU000556"/>
    </source>
</evidence>
<dbReference type="Gene3D" id="3.10.50.30">
    <property type="entry name" value="Transcription elongation factor, GreA/GreB, C-terminal domain"/>
    <property type="match status" value="1"/>
</dbReference>
<evidence type="ECO:0000256" key="5">
    <source>
        <dbReference type="ARBA" id="ARBA00023163"/>
    </source>
</evidence>
<dbReference type="InterPro" id="IPR023459">
    <property type="entry name" value="Tscrpt_elong_fac_GreA/B_fam"/>
</dbReference>
<keyword evidence="12" id="KW-0648">Protein biosynthesis</keyword>
<keyword evidence="4 8" id="KW-0238">DNA-binding</keyword>
<evidence type="ECO:0000256" key="6">
    <source>
        <dbReference type="ARBA" id="ARBA00024916"/>
    </source>
</evidence>
<evidence type="ECO:0000256" key="3">
    <source>
        <dbReference type="ARBA" id="ARBA00023015"/>
    </source>
</evidence>
<sequence>MTQKVPMTAAGAEKLRNELQELKSVARPNVIAAIAEARAHGDLKENAEYAAAREQQGFIEGRIKDIEYKLSNAHVIDVTKIAKTGKVIFGVTVTLCDEGSGEEVSYQIVGEDESDVPAGRISVNSPIARALIGKEEGDSVAVQTPGGLREWDIVEVQHL</sequence>
<dbReference type="EMBL" id="QGTJ01000007">
    <property type="protein sequence ID" value="PWV60465.1"/>
    <property type="molecule type" value="Genomic_DNA"/>
</dbReference>
<dbReference type="GO" id="GO:0006354">
    <property type="term" value="P:DNA-templated transcription elongation"/>
    <property type="evidence" value="ECO:0007669"/>
    <property type="project" value="TreeGrafter"/>
</dbReference>
<dbReference type="PROSITE" id="PS00829">
    <property type="entry name" value="GREAB_1"/>
    <property type="match status" value="1"/>
</dbReference>
<dbReference type="NCBIfam" id="NF001264">
    <property type="entry name" value="PRK00226.1-5"/>
    <property type="match status" value="1"/>
</dbReference>
<comment type="similarity">
    <text evidence="1 8 9">Belongs to the GreA/GreB family.</text>
</comment>
<dbReference type="FunFam" id="1.10.287.180:FF:000001">
    <property type="entry name" value="Transcription elongation factor GreA"/>
    <property type="match status" value="1"/>
</dbReference>
<accession>A0A317MTP2</accession>
<dbReference type="Proteomes" id="UP000246569">
    <property type="component" value="Unassembled WGS sequence"/>
</dbReference>
<dbReference type="InterPro" id="IPR036805">
    <property type="entry name" value="Tscrpt_elong_fac_GreA/B_N_sf"/>
</dbReference>
<evidence type="ECO:0000313" key="12">
    <source>
        <dbReference type="EMBL" id="PWV60465.1"/>
    </source>
</evidence>
<dbReference type="NCBIfam" id="NF001261">
    <property type="entry name" value="PRK00226.1-2"/>
    <property type="match status" value="1"/>
</dbReference>
<proteinExistence type="inferred from homology"/>
<evidence type="ECO:0000259" key="11">
    <source>
        <dbReference type="Pfam" id="PF03449"/>
    </source>
</evidence>
<reference evidence="12 13" key="1">
    <citation type="submission" date="2018-05" db="EMBL/GenBank/DDBJ databases">
        <title>Genomic Encyclopedia of Type Strains, Phase IV (KMG-IV): sequencing the most valuable type-strain genomes for metagenomic binning, comparative biology and taxonomic classification.</title>
        <authorList>
            <person name="Goeker M."/>
        </authorList>
    </citation>
    <scope>NUCLEOTIDE SEQUENCE [LARGE SCALE GENOMIC DNA]</scope>
    <source>
        <strain evidence="12 13">DSM 23606</strain>
    </source>
</reference>
<comment type="caution">
    <text evidence="12">The sequence shown here is derived from an EMBL/GenBank/DDBJ whole genome shotgun (WGS) entry which is preliminary data.</text>
</comment>
<dbReference type="Pfam" id="PF01272">
    <property type="entry name" value="GreA_GreB"/>
    <property type="match status" value="1"/>
</dbReference>
<evidence type="ECO:0000313" key="13">
    <source>
        <dbReference type="Proteomes" id="UP000246569"/>
    </source>
</evidence>
<dbReference type="Pfam" id="PF03449">
    <property type="entry name" value="GreA_GreB_N"/>
    <property type="match status" value="1"/>
</dbReference>
<dbReference type="InterPro" id="IPR028624">
    <property type="entry name" value="Tscrpt_elong_fac_GreA/B"/>
</dbReference>
<dbReference type="PANTHER" id="PTHR30437:SF4">
    <property type="entry name" value="TRANSCRIPTION ELONGATION FACTOR GREA"/>
    <property type="match status" value="1"/>
</dbReference>
<dbReference type="AlphaFoldDB" id="A0A317MTP2"/>
<dbReference type="SUPFAM" id="SSF54534">
    <property type="entry name" value="FKBP-like"/>
    <property type="match status" value="1"/>
</dbReference>
<keyword evidence="3 8" id="KW-0805">Transcription regulation</keyword>
<dbReference type="OrthoDB" id="9808774at2"/>
<protein>
    <recommendedName>
        <fullName evidence="2 8">Transcription elongation factor GreA</fullName>
    </recommendedName>
    <alternativeName>
        <fullName evidence="7 8">Transcript cleavage factor GreA</fullName>
    </alternativeName>
</protein>